<dbReference type="EMBL" id="JASNWA010000003">
    <property type="protein sequence ID" value="KAK3178058.1"/>
    <property type="molecule type" value="Genomic_DNA"/>
</dbReference>
<evidence type="ECO:0000313" key="2">
    <source>
        <dbReference type="Proteomes" id="UP001276659"/>
    </source>
</evidence>
<protein>
    <submittedName>
        <fullName evidence="1">Uncharacterized protein</fullName>
    </submittedName>
</protein>
<reference evidence="1" key="1">
    <citation type="submission" date="2022-11" db="EMBL/GenBank/DDBJ databases">
        <title>Chromosomal genome sequence assembly and mating type (MAT) locus characterization of the leprose asexual lichenized fungus Lepraria neglecta (Nyl.) Erichsen.</title>
        <authorList>
            <person name="Allen J.L."/>
            <person name="Pfeffer B."/>
        </authorList>
    </citation>
    <scope>NUCLEOTIDE SEQUENCE</scope>
    <source>
        <strain evidence="1">Allen 5258</strain>
    </source>
</reference>
<proteinExistence type="predicted"/>
<organism evidence="1 2">
    <name type="scientific">Lepraria neglecta</name>
    <dbReference type="NCBI Taxonomy" id="209136"/>
    <lineage>
        <taxon>Eukaryota</taxon>
        <taxon>Fungi</taxon>
        <taxon>Dikarya</taxon>
        <taxon>Ascomycota</taxon>
        <taxon>Pezizomycotina</taxon>
        <taxon>Lecanoromycetes</taxon>
        <taxon>OSLEUM clade</taxon>
        <taxon>Lecanoromycetidae</taxon>
        <taxon>Lecanorales</taxon>
        <taxon>Lecanorineae</taxon>
        <taxon>Stereocaulaceae</taxon>
        <taxon>Lepraria</taxon>
    </lineage>
</organism>
<comment type="caution">
    <text evidence="1">The sequence shown here is derived from an EMBL/GenBank/DDBJ whole genome shotgun (WGS) entry which is preliminary data.</text>
</comment>
<keyword evidence="2" id="KW-1185">Reference proteome</keyword>
<accession>A0AAD9ZI31</accession>
<dbReference type="Proteomes" id="UP001276659">
    <property type="component" value="Unassembled WGS sequence"/>
</dbReference>
<gene>
    <name evidence="1" type="ORF">OEA41_000190</name>
</gene>
<evidence type="ECO:0000313" key="1">
    <source>
        <dbReference type="EMBL" id="KAK3178058.1"/>
    </source>
</evidence>
<sequence>MHTRGWYHVVSVEALLQQAGQEFYEARSITTQIFLAIFTLADYLFADERTIPNLPSKFTLRPLKRHALDLWKARHMHDMWELGDLSINHNSLHRGRDSKTFYLNVTTRDYNGYYDDGTLAQLDSDEVSNCSLDDVMINMNQHNYAHVQAQVTGHFNSASVHHQTSRPDIQVEEHSIVIGGEEGPKTPEDDQSNVIRENSETQADDQSNVTSTGPGWYETLLRLSREAAGQAGTAAARTGYHGFESSNTPIVTQKIREDVISRGFNGIGENRLVKRRDSL</sequence>
<name>A0AAD9ZI31_9LECA</name>
<dbReference type="AlphaFoldDB" id="A0AAD9ZI31"/>